<dbReference type="KEGG" id="pgs:CPT03_09750"/>
<keyword evidence="2" id="KW-1185">Reference proteome</keyword>
<dbReference type="OrthoDB" id="770081at2"/>
<accession>A0A2D1U577</accession>
<dbReference type="Proteomes" id="UP000223749">
    <property type="component" value="Chromosome"/>
</dbReference>
<proteinExistence type="predicted"/>
<protein>
    <submittedName>
        <fullName evidence="1">Uncharacterized protein</fullName>
    </submittedName>
</protein>
<evidence type="ECO:0000313" key="2">
    <source>
        <dbReference type="Proteomes" id="UP000223749"/>
    </source>
</evidence>
<dbReference type="EMBL" id="CP024091">
    <property type="protein sequence ID" value="ATP56738.1"/>
    <property type="molecule type" value="Genomic_DNA"/>
</dbReference>
<organism evidence="1 2">
    <name type="scientific">Pedobacter ginsengisoli</name>
    <dbReference type="NCBI Taxonomy" id="363852"/>
    <lineage>
        <taxon>Bacteria</taxon>
        <taxon>Pseudomonadati</taxon>
        <taxon>Bacteroidota</taxon>
        <taxon>Sphingobacteriia</taxon>
        <taxon>Sphingobacteriales</taxon>
        <taxon>Sphingobacteriaceae</taxon>
        <taxon>Pedobacter</taxon>
    </lineage>
</organism>
<sequence>MNCCGQKRQSLQFTSANDISVNETESKNNQTIREQKPVYFKYTSNNELQVKGLFDMIYTFSEHRRQLLVHPDDVSVMRGYSDLIEVRV</sequence>
<name>A0A2D1U577_9SPHI</name>
<dbReference type="AlphaFoldDB" id="A0A2D1U577"/>
<evidence type="ECO:0000313" key="1">
    <source>
        <dbReference type="EMBL" id="ATP56738.1"/>
    </source>
</evidence>
<dbReference type="RefSeq" id="WP_099438674.1">
    <property type="nucleotide sequence ID" value="NZ_CP024091.1"/>
</dbReference>
<gene>
    <name evidence="1" type="ORF">CPT03_09750</name>
</gene>
<reference evidence="1 2" key="1">
    <citation type="submission" date="2017-10" db="EMBL/GenBank/DDBJ databases">
        <title>Whole genome of Pedobacter ginsengisoli T01R-27 isolated from tomato rhizosphere.</title>
        <authorList>
            <person name="Weon H.-Y."/>
            <person name="Lee S.A."/>
            <person name="Sang M.K."/>
            <person name="Song J."/>
        </authorList>
    </citation>
    <scope>NUCLEOTIDE SEQUENCE [LARGE SCALE GENOMIC DNA]</scope>
    <source>
        <strain evidence="1 2">T01R-27</strain>
    </source>
</reference>